<dbReference type="InterPro" id="IPR000276">
    <property type="entry name" value="GPCR_Rhodpsn"/>
</dbReference>
<evidence type="ECO:0000256" key="3">
    <source>
        <dbReference type="ARBA" id="ARBA00018873"/>
    </source>
</evidence>
<keyword evidence="6 9" id="KW-0472">Membrane</keyword>
<dbReference type="Proteomes" id="UP001196413">
    <property type="component" value="Unassembled WGS sequence"/>
</dbReference>
<keyword evidence="5 9" id="KW-1133">Transmembrane helix</keyword>
<dbReference type="Pfam" id="PF00001">
    <property type="entry name" value="7tm_1"/>
    <property type="match status" value="1"/>
</dbReference>
<dbReference type="PANTHER" id="PTHR46061:SF3">
    <property type="entry name" value="THYROTROPIN-RELEASING HORMONE RECEPTOR"/>
    <property type="match status" value="1"/>
</dbReference>
<accession>A0AAD5QXF3</accession>
<feature type="domain" description="G-protein coupled receptors family 1 profile" evidence="10">
    <location>
        <begin position="65"/>
        <end position="346"/>
    </location>
</feature>
<keyword evidence="8" id="KW-0297">G-protein coupled receptor</keyword>
<keyword evidence="12" id="KW-1185">Reference proteome</keyword>
<evidence type="ECO:0000256" key="5">
    <source>
        <dbReference type="ARBA" id="ARBA00022989"/>
    </source>
</evidence>
<reference evidence="11" key="1">
    <citation type="submission" date="2021-06" db="EMBL/GenBank/DDBJ databases">
        <title>Parelaphostrongylus tenuis whole genome reference sequence.</title>
        <authorList>
            <person name="Garwood T.J."/>
            <person name="Larsen P.A."/>
            <person name="Fountain-Jones N.M."/>
            <person name="Garbe J.R."/>
            <person name="Macchietto M.G."/>
            <person name="Kania S.A."/>
            <person name="Gerhold R.W."/>
            <person name="Richards J.E."/>
            <person name="Wolf T.M."/>
        </authorList>
    </citation>
    <scope>NUCLEOTIDE SEQUENCE</scope>
    <source>
        <strain evidence="11">MNPRO001-30</strain>
        <tissue evidence="11">Meninges</tissue>
    </source>
</reference>
<feature type="transmembrane region" description="Helical" evidence="9">
    <location>
        <begin position="49"/>
        <end position="73"/>
    </location>
</feature>
<feature type="transmembrane region" description="Helical" evidence="9">
    <location>
        <begin position="211"/>
        <end position="239"/>
    </location>
</feature>
<feature type="transmembrane region" description="Helical" evidence="9">
    <location>
        <begin position="167"/>
        <end position="191"/>
    </location>
</feature>
<dbReference type="AlphaFoldDB" id="A0AAD5QXF3"/>
<evidence type="ECO:0000256" key="1">
    <source>
        <dbReference type="ARBA" id="ARBA00004100"/>
    </source>
</evidence>
<feature type="transmembrane region" description="Helical" evidence="9">
    <location>
        <begin position="328"/>
        <end position="349"/>
    </location>
</feature>
<dbReference type="PANTHER" id="PTHR46061">
    <property type="entry name" value="THYROTROPIN-RELEASING HORMONE RECEPTOR"/>
    <property type="match status" value="1"/>
</dbReference>
<evidence type="ECO:0000256" key="9">
    <source>
        <dbReference type="SAM" id="Phobius"/>
    </source>
</evidence>
<dbReference type="SMART" id="SM01381">
    <property type="entry name" value="7TM_GPCR_Srsx"/>
    <property type="match status" value="1"/>
</dbReference>
<keyword evidence="4 8" id="KW-0812">Transmembrane</keyword>
<dbReference type="InterPro" id="IPR002120">
    <property type="entry name" value="TRH_rcpt_1"/>
</dbReference>
<dbReference type="PRINTS" id="PR00237">
    <property type="entry name" value="GPCRRHODOPSN"/>
</dbReference>
<comment type="similarity">
    <text evidence="8">Belongs to the G-protein coupled receptor 1 family.</text>
</comment>
<dbReference type="PROSITE" id="PS50262">
    <property type="entry name" value="G_PROTEIN_RECEP_F1_2"/>
    <property type="match status" value="1"/>
</dbReference>
<organism evidence="11 12">
    <name type="scientific">Parelaphostrongylus tenuis</name>
    <name type="common">Meningeal worm</name>
    <dbReference type="NCBI Taxonomy" id="148309"/>
    <lineage>
        <taxon>Eukaryota</taxon>
        <taxon>Metazoa</taxon>
        <taxon>Ecdysozoa</taxon>
        <taxon>Nematoda</taxon>
        <taxon>Chromadorea</taxon>
        <taxon>Rhabditida</taxon>
        <taxon>Rhabditina</taxon>
        <taxon>Rhabditomorpha</taxon>
        <taxon>Strongyloidea</taxon>
        <taxon>Metastrongylidae</taxon>
        <taxon>Parelaphostrongylus</taxon>
    </lineage>
</organism>
<dbReference type="PROSITE" id="PS00237">
    <property type="entry name" value="G_PROTEIN_RECEP_F1_1"/>
    <property type="match status" value="1"/>
</dbReference>
<dbReference type="EMBL" id="JAHQIW010005313">
    <property type="protein sequence ID" value="KAJ1365592.1"/>
    <property type="molecule type" value="Genomic_DNA"/>
</dbReference>
<proteinExistence type="inferred from homology"/>
<evidence type="ECO:0000313" key="12">
    <source>
        <dbReference type="Proteomes" id="UP001196413"/>
    </source>
</evidence>
<gene>
    <name evidence="11" type="ORF">KIN20_025971</name>
</gene>
<dbReference type="SUPFAM" id="SSF81321">
    <property type="entry name" value="Family A G protein-coupled receptor-like"/>
    <property type="match status" value="1"/>
</dbReference>
<feature type="transmembrane region" description="Helical" evidence="9">
    <location>
        <begin position="85"/>
        <end position="102"/>
    </location>
</feature>
<dbReference type="GO" id="GO:0004997">
    <property type="term" value="F:thyrotropin-releasing hormone receptor activity"/>
    <property type="evidence" value="ECO:0007669"/>
    <property type="project" value="InterPro"/>
</dbReference>
<evidence type="ECO:0000256" key="8">
    <source>
        <dbReference type="RuleBase" id="RU000688"/>
    </source>
</evidence>
<keyword evidence="8" id="KW-0675">Receptor</keyword>
<evidence type="ECO:0000259" key="10">
    <source>
        <dbReference type="PROSITE" id="PS50262"/>
    </source>
</evidence>
<evidence type="ECO:0000256" key="2">
    <source>
        <dbReference type="ARBA" id="ARBA00004370"/>
    </source>
</evidence>
<dbReference type="GO" id="GO:0016020">
    <property type="term" value="C:membrane"/>
    <property type="evidence" value="ECO:0007669"/>
    <property type="project" value="UniProtKB-SubCell"/>
</dbReference>
<protein>
    <recommendedName>
        <fullName evidence="3">Thyrotropin-releasing hormone receptor</fullName>
    </recommendedName>
    <alternativeName>
        <fullName evidence="7">Thyroliberin receptor</fullName>
    </alternativeName>
</protein>
<feature type="transmembrane region" description="Helical" evidence="9">
    <location>
        <begin position="290"/>
        <end position="308"/>
    </location>
</feature>
<name>A0AAD5QXF3_PARTN</name>
<evidence type="ECO:0000313" key="11">
    <source>
        <dbReference type="EMBL" id="KAJ1365592.1"/>
    </source>
</evidence>
<dbReference type="InterPro" id="IPR017452">
    <property type="entry name" value="GPCR_Rhodpsn_7TM"/>
</dbReference>
<dbReference type="Gene3D" id="1.20.1070.10">
    <property type="entry name" value="Rhodopsin 7-helix transmembrane proteins"/>
    <property type="match status" value="1"/>
</dbReference>
<keyword evidence="8" id="KW-0807">Transducer</keyword>
<evidence type="ECO:0000256" key="6">
    <source>
        <dbReference type="ARBA" id="ARBA00023136"/>
    </source>
</evidence>
<comment type="function">
    <text evidence="1">Receptor for thyrotropin-releasing hormone (TRH). Upon ligand binding, this G-protein-coupled receptor triggers activation of the phosphatidylinositol (IP3)-calcium-protein kinase C (PKC) pathway.</text>
</comment>
<evidence type="ECO:0000256" key="4">
    <source>
        <dbReference type="ARBA" id="ARBA00022692"/>
    </source>
</evidence>
<comment type="subcellular location">
    <subcellularLocation>
        <location evidence="2">Membrane</location>
    </subcellularLocation>
</comment>
<sequence length="410" mass="46928">MPKVSVNQLQLLCPGLKFDPKTDWTQLQELPPECHGIDESTKSIEWMKFMIAFIFSSLSIIGIVGNILVITVVFKVRGMKTPTNCYLVSLAVSDTLFFIATTPTEVSSLFTKDYPFGSICCSLFTYLPYLAINSSALSITAFTIERFIGVCHPFWARTICTVKRAKMIIFIIWIFSFIYNFPWLFLSGLIIDEEGGYCDFKMGREDWKYKVMYVGDLVGFYVIPMFLNIVIYVKIAIVLNQCGDNRKHSDSEFHASTQSNNLLQKPPLTDLKDMHRMTVRRSSSVGRNQVVKMLALVVFVFATCWLPYRAMVVNNSFRDEKWNSDGYIFFSKTMIFINCAINPILYNLMSARFRAAFRSLFNEKAVASHQQQYTKSQSVCNRRMSTEPKMAITTKIENGKPTKTSAYEPL</sequence>
<comment type="caution">
    <text evidence="11">The sequence shown here is derived from an EMBL/GenBank/DDBJ whole genome shotgun (WGS) entry which is preliminary data.</text>
</comment>
<dbReference type="PRINTS" id="PR01846">
    <property type="entry name" value="TRHRFAMILY"/>
</dbReference>
<evidence type="ECO:0000256" key="7">
    <source>
        <dbReference type="ARBA" id="ARBA00032251"/>
    </source>
</evidence>